<dbReference type="EMBL" id="JAGSPA010000004">
    <property type="protein sequence ID" value="MBV7257672.1"/>
    <property type="molecule type" value="Genomic_DNA"/>
</dbReference>
<sequence>MPIANILLIAGLMAAGNADIPAEADVDIAAAPSLAPSINLRQFLEAMGDRCWAIHADGTAVAHEDVPGLRGDIEIECLPRETNRREDSFI</sequence>
<accession>A0ABS6SII1</accession>
<gene>
    <name evidence="1" type="ORF">KCG44_12840</name>
</gene>
<evidence type="ECO:0000313" key="1">
    <source>
        <dbReference type="EMBL" id="MBV7257672.1"/>
    </source>
</evidence>
<protein>
    <submittedName>
        <fullName evidence="1">Uncharacterized protein</fullName>
    </submittedName>
</protein>
<reference evidence="1 2" key="1">
    <citation type="submission" date="2021-04" db="EMBL/GenBank/DDBJ databases">
        <authorList>
            <person name="Pira H."/>
            <person name="Risdian C."/>
            <person name="Wink J."/>
        </authorList>
    </citation>
    <scope>NUCLEOTIDE SEQUENCE [LARGE SCALE GENOMIC DNA]</scope>
    <source>
        <strain evidence="1 2">WHA3</strain>
    </source>
</reference>
<comment type="caution">
    <text evidence="1">The sequence shown here is derived from an EMBL/GenBank/DDBJ whole genome shotgun (WGS) entry which is preliminary data.</text>
</comment>
<dbReference type="Proteomes" id="UP000722336">
    <property type="component" value="Unassembled WGS sequence"/>
</dbReference>
<keyword evidence="2" id="KW-1185">Reference proteome</keyword>
<proteinExistence type="predicted"/>
<dbReference type="RefSeq" id="WP_218446507.1">
    <property type="nucleotide sequence ID" value="NZ_JAGSPA010000004.1"/>
</dbReference>
<name>A0ABS6SII1_9SPHN</name>
<organism evidence="1 2">
    <name type="scientific">Pacificimonas pallii</name>
    <dbReference type="NCBI Taxonomy" id="2827236"/>
    <lineage>
        <taxon>Bacteria</taxon>
        <taxon>Pseudomonadati</taxon>
        <taxon>Pseudomonadota</taxon>
        <taxon>Alphaproteobacteria</taxon>
        <taxon>Sphingomonadales</taxon>
        <taxon>Sphingosinicellaceae</taxon>
        <taxon>Pacificimonas</taxon>
    </lineage>
</organism>
<evidence type="ECO:0000313" key="2">
    <source>
        <dbReference type="Proteomes" id="UP000722336"/>
    </source>
</evidence>